<protein>
    <submittedName>
        <fullName evidence="9">Putative LOV domain-containing protein</fullName>
    </submittedName>
</protein>
<dbReference type="PROSITE" id="PS50113">
    <property type="entry name" value="PAC"/>
    <property type="match status" value="1"/>
</dbReference>
<dbReference type="SUPFAM" id="SSF55785">
    <property type="entry name" value="PYP-like sensor domain (PAS domain)"/>
    <property type="match status" value="2"/>
</dbReference>
<feature type="region of interest" description="Disordered" evidence="6">
    <location>
        <begin position="290"/>
        <end position="342"/>
    </location>
</feature>
<dbReference type="PANTHER" id="PTHR47429">
    <property type="entry name" value="PROTEIN TWIN LOV 1"/>
    <property type="match status" value="1"/>
</dbReference>
<dbReference type="GO" id="GO:0005634">
    <property type="term" value="C:nucleus"/>
    <property type="evidence" value="ECO:0007669"/>
    <property type="project" value="TreeGrafter"/>
</dbReference>
<evidence type="ECO:0000313" key="9">
    <source>
        <dbReference type="EMBL" id="AML79124.1"/>
    </source>
</evidence>
<dbReference type="InterPro" id="IPR000700">
    <property type="entry name" value="PAS-assoc_C"/>
</dbReference>
<dbReference type="PANTHER" id="PTHR47429:SF2">
    <property type="entry name" value="PROTEIN TWIN LOV 1"/>
    <property type="match status" value="1"/>
</dbReference>
<evidence type="ECO:0000259" key="7">
    <source>
        <dbReference type="PROSITE" id="PS50112"/>
    </source>
</evidence>
<accession>A0A126X369</accession>
<keyword evidence="1" id="KW-0600">Photoreceptor protein</keyword>
<evidence type="ECO:0000256" key="4">
    <source>
        <dbReference type="ARBA" id="ARBA00022643"/>
    </source>
</evidence>
<dbReference type="SMART" id="SM00086">
    <property type="entry name" value="PAC"/>
    <property type="match status" value="2"/>
</dbReference>
<proteinExistence type="evidence at transcript level"/>
<name>A0A126X369_9CHLO</name>
<dbReference type="PROSITE" id="PS50112">
    <property type="entry name" value="PAS"/>
    <property type="match status" value="2"/>
</dbReference>
<evidence type="ECO:0000256" key="6">
    <source>
        <dbReference type="SAM" id="MobiDB-lite"/>
    </source>
</evidence>
<sequence length="437" mass="47088">MELASSFLENPSGFASFLANPNDGKLTYVSDTFCDQTGFSRDELLGSEVLRVLTGDKSCRRTVGEIRDAVREERPCSVTLLTYKKNKRPYWAQLYLSPLEDGDGRLVHFMGLQANVTHLIGSTDPTAEFNDECLESVAEEIELDSRKLASCLKLEPHWEHHGLPPAAATVPCSLKHALSSILSAFVLSNPHLPDCPIVFVSEPFLKLTGYSREQVVGRNCRFLQGPGTSPAEVQKIRDAMASEKPVTVTLLNYTADGKPFWNLLHVAPIRDAGGQVAYYIGVQLSMNVTDGSSKSQEAPNVASTPVPNSSTCESHQKQSAGDSSCHNEGAGQQELPPAPEPKFSDKLYYSGVTGAVRVAVRSLGGAGHGLRRSFDQGPRSLMIRKSLSSGLNGGSRSGNASPKPLGPVVLPRSSVDFAYTGMLGKMKSTDASGHDLH</sequence>
<keyword evidence="4" id="KW-0288">FMN</keyword>
<feature type="domain" description="PAC" evidence="8">
    <location>
        <begin position="244"/>
        <end position="298"/>
    </location>
</feature>
<keyword evidence="2" id="KW-0716">Sensory transduction</keyword>
<evidence type="ECO:0000259" key="8">
    <source>
        <dbReference type="PROSITE" id="PS50113"/>
    </source>
</evidence>
<feature type="compositionally biased region" description="Polar residues" evidence="6">
    <location>
        <begin position="290"/>
        <end position="326"/>
    </location>
</feature>
<evidence type="ECO:0000256" key="1">
    <source>
        <dbReference type="ARBA" id="ARBA00022543"/>
    </source>
</evidence>
<dbReference type="InterPro" id="IPR000014">
    <property type="entry name" value="PAS"/>
</dbReference>
<evidence type="ECO:0000256" key="2">
    <source>
        <dbReference type="ARBA" id="ARBA00022606"/>
    </source>
</evidence>
<reference evidence="9" key="1">
    <citation type="journal article" date="2016" name="Proc. Natl. Acad. Sci. U.S.A.">
        <title>Functional and topological diversity of LOV domain photoreceptors.</title>
        <authorList>
            <person name="Glantz S.T."/>
            <person name="Carpenter E.J."/>
            <person name="Melkonian M."/>
            <person name="Gardner K.H."/>
            <person name="Boyden E.S."/>
            <person name="Wong G.K."/>
            <person name="Chow B.Y."/>
        </authorList>
    </citation>
    <scope>NUCLEOTIDE SEQUENCE</scope>
    <source>
        <strain evidence="9">WDWX_2043687</strain>
    </source>
</reference>
<keyword evidence="5" id="KW-0157">Chromophore</keyword>
<dbReference type="Pfam" id="PF13426">
    <property type="entry name" value="PAS_9"/>
    <property type="match status" value="2"/>
</dbReference>
<dbReference type="CDD" id="cd00130">
    <property type="entry name" value="PAS"/>
    <property type="match status" value="2"/>
</dbReference>
<keyword evidence="3" id="KW-0285">Flavoprotein</keyword>
<feature type="domain" description="PAS" evidence="7">
    <location>
        <begin position="197"/>
        <end position="243"/>
    </location>
</feature>
<dbReference type="Gene3D" id="3.30.450.20">
    <property type="entry name" value="PAS domain"/>
    <property type="match status" value="2"/>
</dbReference>
<dbReference type="SMART" id="SM00091">
    <property type="entry name" value="PAS"/>
    <property type="match status" value="2"/>
</dbReference>
<dbReference type="GO" id="GO:0009881">
    <property type="term" value="F:photoreceptor activity"/>
    <property type="evidence" value="ECO:0007669"/>
    <property type="project" value="UniProtKB-KW"/>
</dbReference>
<dbReference type="NCBIfam" id="TIGR00229">
    <property type="entry name" value="sensory_box"/>
    <property type="match status" value="2"/>
</dbReference>
<feature type="region of interest" description="Disordered" evidence="6">
    <location>
        <begin position="386"/>
        <end position="407"/>
    </location>
</feature>
<evidence type="ECO:0000256" key="5">
    <source>
        <dbReference type="ARBA" id="ARBA00022991"/>
    </source>
</evidence>
<dbReference type="InterPro" id="IPR001610">
    <property type="entry name" value="PAC"/>
</dbReference>
<dbReference type="EMBL" id="KU701536">
    <property type="protein sequence ID" value="AML79124.1"/>
    <property type="molecule type" value="mRNA"/>
</dbReference>
<dbReference type="GO" id="GO:0009637">
    <property type="term" value="P:response to blue light"/>
    <property type="evidence" value="ECO:0007669"/>
    <property type="project" value="UniProtKB-ARBA"/>
</dbReference>
<dbReference type="InterPro" id="IPR035965">
    <property type="entry name" value="PAS-like_dom_sf"/>
</dbReference>
<evidence type="ECO:0000256" key="3">
    <source>
        <dbReference type="ARBA" id="ARBA00022630"/>
    </source>
</evidence>
<organism evidence="9">
    <name type="scientific">Dunaliella primolecta</name>
    <dbReference type="NCBI Taxonomy" id="257627"/>
    <lineage>
        <taxon>Eukaryota</taxon>
        <taxon>Viridiplantae</taxon>
        <taxon>Chlorophyta</taxon>
        <taxon>core chlorophytes</taxon>
        <taxon>Chlorophyceae</taxon>
        <taxon>CS clade</taxon>
        <taxon>Chlamydomonadales</taxon>
        <taxon>Dunaliellaceae</taxon>
        <taxon>Dunaliella</taxon>
    </lineage>
</organism>
<keyword evidence="1" id="KW-0675">Receptor</keyword>
<feature type="domain" description="PAS" evidence="7">
    <location>
        <begin position="23"/>
        <end position="73"/>
    </location>
</feature>
<dbReference type="AlphaFoldDB" id="A0A126X369"/>